<feature type="domain" description="Class II aldolase/adducin N-terminal" evidence="3">
    <location>
        <begin position="121"/>
        <end position="303"/>
    </location>
</feature>
<organism evidence="4">
    <name type="scientific">Menopon gallinae</name>
    <name type="common">poultry shaft louse</name>
    <dbReference type="NCBI Taxonomy" id="328185"/>
    <lineage>
        <taxon>Eukaryota</taxon>
        <taxon>Metazoa</taxon>
        <taxon>Ecdysozoa</taxon>
        <taxon>Arthropoda</taxon>
        <taxon>Hexapoda</taxon>
        <taxon>Insecta</taxon>
        <taxon>Pterygota</taxon>
        <taxon>Neoptera</taxon>
        <taxon>Paraneoptera</taxon>
        <taxon>Psocodea</taxon>
        <taxon>Troctomorpha</taxon>
        <taxon>Phthiraptera</taxon>
        <taxon>Amblycera</taxon>
        <taxon>Menoponidae</taxon>
        <taxon>Menopon</taxon>
    </lineage>
</organism>
<dbReference type="PANTHER" id="PTHR10672:SF3">
    <property type="entry name" value="PROTEIN HU-LI TAI SHAO"/>
    <property type="match status" value="1"/>
</dbReference>
<feature type="compositionally biased region" description="Polar residues" evidence="2">
    <location>
        <begin position="991"/>
        <end position="1016"/>
    </location>
</feature>
<feature type="compositionally biased region" description="Basic and acidic residues" evidence="2">
    <location>
        <begin position="1105"/>
        <end position="1117"/>
    </location>
</feature>
<dbReference type="NCBIfam" id="NF005451">
    <property type="entry name" value="PRK07044.1"/>
    <property type="match status" value="1"/>
</dbReference>
<dbReference type="PANTHER" id="PTHR10672">
    <property type="entry name" value="ADDUCIN"/>
    <property type="match status" value="1"/>
</dbReference>
<feature type="region of interest" description="Disordered" evidence="2">
    <location>
        <begin position="578"/>
        <end position="632"/>
    </location>
</feature>
<sequence length="1409" mass="158591">MADTQTHANGIENGLEEEDLTKLRPADIDADIKEMERRKRVEMIMNSKMFREELERIIEMQMKDGNGPAGLLQQISDLMGIQAGKLHTTHMFRGSNCVTPINDIRGVDSKAYPKGEKHLRCKLASVFRLMDLYGWSQGIHNLITVRLNQDEETFLVNPYGMLYNEITASSLIQVDMQGNVVKPGTTNFTVNTQVFLLHSSIHASRPDIKCVIHIHTPSVLAVSSLKCGLLPLCQEALVIGEVSQHPFVSGIFEPEEREKIIRNLGPTNKVLLLHNHGALCCGETVEEAFFNVYNTVLACETQIKLMPIGVENLVLVNDETRKQVYDAAHKAPESDGDKKAKHFRVGELEFEALIRMLDNAGFRTGYIYRHPLVKGEVPKPKNDVEVPPAVSSLGYLIEEEKLYSQGNWKKYVDGRNRLDRTKWLNSPNVYQKVEMLETGTPDPKKINKWVADNSPTHSSTPVKIDSALQFVPKNTNPKEFKKLQQQIKENRLADKITSGPQSHILEGVTWEEAKKLQDANITQTGDQVILVGAASKGIIQRNYQHNALVYKTPYAKNPFDSVSDQEIEDYKRLIERKQRGDTDYEESQSESEAVSSRQEQLRHIKSPLMSPQSATSETEEESRDEPRVLRIETKTAPQPIQAEVVLSDAEFDTTDARVERSQSARYPKAEKPESVTIVNSFRKSWSLKRDKEKNKDIDTPDVCISSVLESLTNFNLQQEEPLQSCIARISNLKQMPVLVNVSTFDGRLVKSASDPCNLSIFEEESSYDDCRLEFSDTDSSVRLKQNIKQRKKLLHSAKMKFLGVQDHAHQDSNPSPGSHVRALISEIRDKISEVMSPEACREMPLVRLPVENRTLWNELGRTDCEESSEDRKGAGEEVSKEIFDVDYEQTDVDSEIIKTLLVEIVREVEAPKDVVLYTPENDIEPCSNAESTETEWYYNKTILMPHNTETVLEVENQGGNIAKQSDTGIETDFTSEKDIVEYAKSSEELENTTLNKTSETDSSLLKTSSGRTSVDVDTSLAFKTEESEEESAEQRKPEKLPGIPESPEFTSVDTEDAPVTSSSKNSSPEIVGECKNDPDECNNNETEEKTGKKRRKKGKKTRITVKKEVRNDSEEPVKSEIKLTIKNSNSFASESYEFEIQDDTNTSGEVSRSSQGESYEVYELAKQCDCPAQQDLQMLQSEVNTSIVKLQSIEQYFEDEINTMNVGEEGTFTCNYDEPEEVPTKDGFVPINTAAIVLESEIPEVSCNVEIPPEEQPLDEPKPKSSTISDVTDFIMYDEESPTDSTADMSVAEDEASSEDKKKRPNRTFNILIATPDRKEIFINYDEKASSSFVSDEEMKCNSYINTDDVNQDFAETPEWFSSHGKEPENEAFDTAGDSNPTCPCNYNQAPTGNSLAIIEEVEETECGP</sequence>
<feature type="compositionally biased region" description="Polar residues" evidence="2">
    <location>
        <begin position="1143"/>
        <end position="1156"/>
    </location>
</feature>
<dbReference type="GO" id="GO:0005856">
    <property type="term" value="C:cytoskeleton"/>
    <property type="evidence" value="ECO:0007669"/>
    <property type="project" value="TreeGrafter"/>
</dbReference>
<evidence type="ECO:0000256" key="1">
    <source>
        <dbReference type="ARBA" id="ARBA00006274"/>
    </source>
</evidence>
<accession>A0AAW2HGV7</accession>
<feature type="region of interest" description="Disordered" evidence="2">
    <location>
        <begin position="1136"/>
        <end position="1156"/>
    </location>
</feature>
<reference evidence="4" key="1">
    <citation type="journal article" date="2024" name="Gigascience">
        <title>Chromosome-level genome of the poultry shaft louse Menopon gallinae provides insight into the host-switching and adaptive evolution of parasitic lice.</title>
        <authorList>
            <person name="Xu Y."/>
            <person name="Ma L."/>
            <person name="Liu S."/>
            <person name="Liang Y."/>
            <person name="Liu Q."/>
            <person name="He Z."/>
            <person name="Tian L."/>
            <person name="Duan Y."/>
            <person name="Cai W."/>
            <person name="Li H."/>
            <person name="Song F."/>
        </authorList>
    </citation>
    <scope>NUCLEOTIDE SEQUENCE</scope>
    <source>
        <strain evidence="4">Cailab_2023a</strain>
    </source>
</reference>
<dbReference type="Gene3D" id="3.40.225.10">
    <property type="entry name" value="Class II aldolase/adducin N-terminal domain"/>
    <property type="match status" value="1"/>
</dbReference>
<dbReference type="SUPFAM" id="SSF53639">
    <property type="entry name" value="AraD/HMP-PK domain-like"/>
    <property type="match status" value="1"/>
</dbReference>
<dbReference type="GO" id="GO:0014069">
    <property type="term" value="C:postsynaptic density"/>
    <property type="evidence" value="ECO:0007669"/>
    <property type="project" value="TreeGrafter"/>
</dbReference>
<name>A0AAW2HGV7_9NEOP</name>
<evidence type="ECO:0000313" key="4">
    <source>
        <dbReference type="EMBL" id="KAL0269129.1"/>
    </source>
</evidence>
<comment type="caution">
    <text evidence="4">The sequence shown here is derived from an EMBL/GenBank/DDBJ whole genome shotgun (WGS) entry which is preliminary data.</text>
</comment>
<dbReference type="Pfam" id="PF00596">
    <property type="entry name" value="Aldolase_II"/>
    <property type="match status" value="1"/>
</dbReference>
<dbReference type="InterPro" id="IPR036409">
    <property type="entry name" value="Aldolase_II/adducin_N_sf"/>
</dbReference>
<protein>
    <recommendedName>
        <fullName evidence="3">Class II aldolase/adducin N-terminal domain-containing protein</fullName>
    </recommendedName>
</protein>
<gene>
    <name evidence="4" type="ORF">PYX00_006962</name>
</gene>
<dbReference type="InterPro" id="IPR001303">
    <property type="entry name" value="Aldolase_II/adducin_N"/>
</dbReference>
<dbReference type="GO" id="GO:0051015">
    <property type="term" value="F:actin filament binding"/>
    <property type="evidence" value="ECO:0007669"/>
    <property type="project" value="TreeGrafter"/>
</dbReference>
<feature type="region of interest" description="Disordered" evidence="2">
    <location>
        <begin position="1280"/>
        <end position="1303"/>
    </location>
</feature>
<dbReference type="GO" id="GO:0005886">
    <property type="term" value="C:plasma membrane"/>
    <property type="evidence" value="ECO:0007669"/>
    <property type="project" value="UniProtKB-SubCell"/>
</dbReference>
<dbReference type="FunFam" id="3.40.225.10:FF:000011">
    <property type="entry name" value="Uncharacterized protein, isoform B"/>
    <property type="match status" value="1"/>
</dbReference>
<feature type="compositionally biased region" description="Polar residues" evidence="2">
    <location>
        <begin position="1059"/>
        <end position="1068"/>
    </location>
</feature>
<dbReference type="EMBL" id="JARGDH010000004">
    <property type="protein sequence ID" value="KAL0269129.1"/>
    <property type="molecule type" value="Genomic_DNA"/>
</dbReference>
<feature type="compositionally biased region" description="Basic residues" evidence="2">
    <location>
        <begin position="1091"/>
        <end position="1104"/>
    </location>
</feature>
<proteinExistence type="inferred from homology"/>
<evidence type="ECO:0000256" key="2">
    <source>
        <dbReference type="SAM" id="MobiDB-lite"/>
    </source>
</evidence>
<evidence type="ECO:0000259" key="3">
    <source>
        <dbReference type="SMART" id="SM01007"/>
    </source>
</evidence>
<comment type="similarity">
    <text evidence="1">Belongs to the aldolase class II family. Adducin subfamily.</text>
</comment>
<dbReference type="InterPro" id="IPR051017">
    <property type="entry name" value="Aldolase-II_Adducin_sf"/>
</dbReference>
<feature type="region of interest" description="Disordered" evidence="2">
    <location>
        <begin position="984"/>
        <end position="1117"/>
    </location>
</feature>
<dbReference type="SMART" id="SM01007">
    <property type="entry name" value="Aldolase_II"/>
    <property type="match status" value="1"/>
</dbReference>